<keyword evidence="2" id="KW-1185">Reference proteome</keyword>
<dbReference type="Gene3D" id="3.20.20.80">
    <property type="entry name" value="Glycosidases"/>
    <property type="match status" value="1"/>
</dbReference>
<evidence type="ECO:0008006" key="3">
    <source>
        <dbReference type="Google" id="ProtNLM"/>
    </source>
</evidence>
<dbReference type="SUPFAM" id="SSF51445">
    <property type="entry name" value="(Trans)glycosidases"/>
    <property type="match status" value="1"/>
</dbReference>
<reference evidence="1 2" key="1">
    <citation type="submission" date="2020-12" db="EMBL/GenBank/DDBJ databases">
        <title>HMF7856_wgs.fasta genome submission.</title>
        <authorList>
            <person name="Kang H."/>
            <person name="Kim H."/>
            <person name="Joh K."/>
        </authorList>
    </citation>
    <scope>NUCLEOTIDE SEQUENCE [LARGE SCALE GENOMIC DNA]</scope>
    <source>
        <strain evidence="1 2">HMF7856</strain>
    </source>
</reference>
<dbReference type="KEGG" id="mgik:GO620_007245"/>
<organism evidence="1 2">
    <name type="scientific">Mucilaginibacter ginkgonis</name>
    <dbReference type="NCBI Taxonomy" id="2682091"/>
    <lineage>
        <taxon>Bacteria</taxon>
        <taxon>Pseudomonadati</taxon>
        <taxon>Bacteroidota</taxon>
        <taxon>Sphingobacteriia</taxon>
        <taxon>Sphingobacteriales</taxon>
        <taxon>Sphingobacteriaceae</taxon>
        <taxon>Mucilaginibacter</taxon>
    </lineage>
</organism>
<evidence type="ECO:0000313" key="1">
    <source>
        <dbReference type="EMBL" id="QQL51235.1"/>
    </source>
</evidence>
<protein>
    <recommendedName>
        <fullName evidence="3">Glycoside hydrolase family 42 N-terminal domain-containing protein</fullName>
    </recommendedName>
</protein>
<proteinExistence type="predicted"/>
<evidence type="ECO:0000313" key="2">
    <source>
        <dbReference type="Proteomes" id="UP000429232"/>
    </source>
</evidence>
<dbReference type="InterPro" id="IPR017853">
    <property type="entry name" value="GH"/>
</dbReference>
<gene>
    <name evidence="1" type="ORF">GO620_007245</name>
</gene>
<sequence length="556" mass="60835">MPTSIITTNTAISLLVVPLGMLMKLLTPNLKVLFFAGSLMASCQKNQVALTTASPAIVDSSGVNTPAAATLANTFNNMLGVNGFEWNVLSGDGSQIDENKLKAIKQFTGVRHYLDWSRIESQQGKYTFNPAHSGNWNYDAMYQRLKTENVDVLVCLKTCPDWLLQTYPADQRDAENVPMPYGADKSQPGSYVLQAKAAFQFAARYGGNKAVDASLLKIDNSQRWPGDGVNENKTGLGLIKYIECDNERDKWWKGDKAHQTAQEYAANLSAFYDGNKGSLGKDVGVKNADPNMKVVMAGLAAADPAYVSAMIDWCKQNRGYKADGNVNLCFDIINYHLYTNNNKSNGGTATQGLAPELSEASQIASSFVNLANANHLPVWVTEAGFDVNTQSPQRALAVGNKSEILTQADWLLRTALLYERNSVQKLFFYILYDDNLSSSTQYASSGLVLPNFTNRPAANYIVQAKNLIGGYSFQKTICIDPIVDIYKNGTKTIYVLVVPDQKQRTATFDLLLAGINKVTFHTLSATSTTTIDESKTVTNGKLSVTVTETPVFVEVN</sequence>
<dbReference type="RefSeq" id="WP_157523809.1">
    <property type="nucleotide sequence ID" value="NZ_CP066775.1"/>
</dbReference>
<name>A0A6I4HWM2_9SPHI</name>
<dbReference type="AlphaFoldDB" id="A0A6I4HWM2"/>
<accession>A0A6I4HWM2</accession>
<dbReference type="EMBL" id="CP066775">
    <property type="protein sequence ID" value="QQL51235.1"/>
    <property type="molecule type" value="Genomic_DNA"/>
</dbReference>
<dbReference type="Proteomes" id="UP000429232">
    <property type="component" value="Chromosome"/>
</dbReference>